<feature type="region of interest" description="Disordered" evidence="1">
    <location>
        <begin position="1"/>
        <end position="22"/>
    </location>
</feature>
<evidence type="ECO:0000256" key="1">
    <source>
        <dbReference type="SAM" id="MobiDB-lite"/>
    </source>
</evidence>
<proteinExistence type="predicted"/>
<organism evidence="2 3">
    <name type="scientific">Lysobacter korlensis</name>
    <dbReference type="NCBI Taxonomy" id="553636"/>
    <lineage>
        <taxon>Bacteria</taxon>
        <taxon>Pseudomonadati</taxon>
        <taxon>Pseudomonadota</taxon>
        <taxon>Gammaproteobacteria</taxon>
        <taxon>Lysobacterales</taxon>
        <taxon>Lysobacteraceae</taxon>
        <taxon>Lysobacter</taxon>
    </lineage>
</organism>
<comment type="caution">
    <text evidence="2">The sequence shown here is derived from an EMBL/GenBank/DDBJ whole genome shotgun (WGS) entry which is preliminary data.</text>
</comment>
<evidence type="ECO:0000313" key="2">
    <source>
        <dbReference type="EMBL" id="MFC0682056.1"/>
    </source>
</evidence>
<protein>
    <recommendedName>
        <fullName evidence="4">Peptidase</fullName>
    </recommendedName>
</protein>
<evidence type="ECO:0008006" key="4">
    <source>
        <dbReference type="Google" id="ProtNLM"/>
    </source>
</evidence>
<keyword evidence="3" id="KW-1185">Reference proteome</keyword>
<dbReference type="EMBL" id="JBHLTG010000010">
    <property type="protein sequence ID" value="MFC0682056.1"/>
    <property type="molecule type" value="Genomic_DNA"/>
</dbReference>
<name>A0ABV6RYK3_9GAMM</name>
<accession>A0ABV6RYK3</accession>
<sequence length="386" mass="42895">MVLTHDEAGTGDRITRQAGVREGHRRMRVGEVRVEFDGEHSLITAPIEFGGGSEELWFRVRGDRTHDARLADAFLIVALLPAMRSADVLSISGPVSRQLLRSVPRIQALLTEWYPELVTPVDVVASTRLVPGRRPERTATCFTGGVDSFATLLSRMDEIGSIAFIDGFDVPLTRPKKRGDVHEHLTDVADSTGKTVDFVATNTRQFLLRYAPWGPVMHGAAIASACLVAGLDRFGRLVIPSGATGQHLRPWGTHPELDHLWSTEYLEVEHDDARLTRMEKVALLRDDPVAQRHLRVCHRASQHYNCGECYKCIRTMVTLDVYGVLPQFRMFPPQLDLAMVSSMPPRDATERRYTQWNLELARAKPGKAALAEALAASLRGYDGDGV</sequence>
<evidence type="ECO:0000313" key="3">
    <source>
        <dbReference type="Proteomes" id="UP001589896"/>
    </source>
</evidence>
<gene>
    <name evidence="2" type="ORF">ACFFGH_29845</name>
</gene>
<dbReference type="RefSeq" id="WP_386675717.1">
    <property type="nucleotide sequence ID" value="NZ_JBHLTG010000010.1"/>
</dbReference>
<dbReference type="Proteomes" id="UP001589896">
    <property type="component" value="Unassembled WGS sequence"/>
</dbReference>
<reference evidence="2 3" key="1">
    <citation type="submission" date="2024-09" db="EMBL/GenBank/DDBJ databases">
        <authorList>
            <person name="Sun Q."/>
            <person name="Mori K."/>
        </authorList>
    </citation>
    <scope>NUCLEOTIDE SEQUENCE [LARGE SCALE GENOMIC DNA]</scope>
    <source>
        <strain evidence="2 3">KCTC 23076</strain>
    </source>
</reference>